<feature type="compositionally biased region" description="Acidic residues" evidence="1">
    <location>
        <begin position="326"/>
        <end position="336"/>
    </location>
</feature>
<evidence type="ECO:0000256" key="1">
    <source>
        <dbReference type="SAM" id="MobiDB-lite"/>
    </source>
</evidence>
<dbReference type="OrthoDB" id="2591449at2759"/>
<feature type="region of interest" description="Disordered" evidence="1">
    <location>
        <begin position="525"/>
        <end position="558"/>
    </location>
</feature>
<reference evidence="2 3" key="1">
    <citation type="journal article" date="2019" name="Nat. Ecol. Evol.">
        <title>Megaphylogeny resolves global patterns of mushroom evolution.</title>
        <authorList>
            <person name="Varga T."/>
            <person name="Krizsan K."/>
            <person name="Foldi C."/>
            <person name="Dima B."/>
            <person name="Sanchez-Garcia M."/>
            <person name="Sanchez-Ramirez S."/>
            <person name="Szollosi G.J."/>
            <person name="Szarkandi J.G."/>
            <person name="Papp V."/>
            <person name="Albert L."/>
            <person name="Andreopoulos W."/>
            <person name="Angelini C."/>
            <person name="Antonin V."/>
            <person name="Barry K.W."/>
            <person name="Bougher N.L."/>
            <person name="Buchanan P."/>
            <person name="Buyck B."/>
            <person name="Bense V."/>
            <person name="Catcheside P."/>
            <person name="Chovatia M."/>
            <person name="Cooper J."/>
            <person name="Damon W."/>
            <person name="Desjardin D."/>
            <person name="Finy P."/>
            <person name="Geml J."/>
            <person name="Haridas S."/>
            <person name="Hughes K."/>
            <person name="Justo A."/>
            <person name="Karasinski D."/>
            <person name="Kautmanova I."/>
            <person name="Kiss B."/>
            <person name="Kocsube S."/>
            <person name="Kotiranta H."/>
            <person name="LaButti K.M."/>
            <person name="Lechner B.E."/>
            <person name="Liimatainen K."/>
            <person name="Lipzen A."/>
            <person name="Lukacs Z."/>
            <person name="Mihaltcheva S."/>
            <person name="Morgado L.N."/>
            <person name="Niskanen T."/>
            <person name="Noordeloos M.E."/>
            <person name="Ohm R.A."/>
            <person name="Ortiz-Santana B."/>
            <person name="Ovrebo C."/>
            <person name="Racz N."/>
            <person name="Riley R."/>
            <person name="Savchenko A."/>
            <person name="Shiryaev A."/>
            <person name="Soop K."/>
            <person name="Spirin V."/>
            <person name="Szebenyi C."/>
            <person name="Tomsovsky M."/>
            <person name="Tulloss R.E."/>
            <person name="Uehling J."/>
            <person name="Grigoriev I.V."/>
            <person name="Vagvolgyi C."/>
            <person name="Papp T."/>
            <person name="Martin F.M."/>
            <person name="Miettinen O."/>
            <person name="Hibbett D.S."/>
            <person name="Nagy L.G."/>
        </authorList>
    </citation>
    <scope>NUCLEOTIDE SEQUENCE [LARGE SCALE GENOMIC DNA]</scope>
    <source>
        <strain evidence="2 3">OMC1185</strain>
    </source>
</reference>
<keyword evidence="3" id="KW-1185">Reference proteome</keyword>
<feature type="compositionally biased region" description="Basic residues" evidence="1">
    <location>
        <begin position="87"/>
        <end position="96"/>
    </location>
</feature>
<feature type="compositionally biased region" description="Acidic residues" evidence="1">
    <location>
        <begin position="408"/>
        <end position="418"/>
    </location>
</feature>
<evidence type="ECO:0000313" key="3">
    <source>
        <dbReference type="Proteomes" id="UP000305948"/>
    </source>
</evidence>
<feature type="region of interest" description="Disordered" evidence="1">
    <location>
        <begin position="232"/>
        <end position="271"/>
    </location>
</feature>
<accession>A0A5C3N3R3</accession>
<proteinExistence type="predicted"/>
<protein>
    <submittedName>
        <fullName evidence="2">Uncharacterized protein</fullName>
    </submittedName>
</protein>
<feature type="region of interest" description="Disordered" evidence="1">
    <location>
        <begin position="390"/>
        <end position="448"/>
    </location>
</feature>
<feature type="compositionally biased region" description="Low complexity" evidence="1">
    <location>
        <begin position="109"/>
        <end position="132"/>
    </location>
</feature>
<feature type="region of interest" description="Disordered" evidence="1">
    <location>
        <begin position="1"/>
        <end position="193"/>
    </location>
</feature>
<feature type="compositionally biased region" description="Pro residues" evidence="1">
    <location>
        <begin position="169"/>
        <end position="179"/>
    </location>
</feature>
<feature type="compositionally biased region" description="Polar residues" evidence="1">
    <location>
        <begin position="52"/>
        <end position="64"/>
    </location>
</feature>
<evidence type="ECO:0000313" key="2">
    <source>
        <dbReference type="EMBL" id="TFK51863.1"/>
    </source>
</evidence>
<dbReference type="STRING" id="5364.A0A5C3N3R3"/>
<feature type="compositionally biased region" description="Low complexity" evidence="1">
    <location>
        <begin position="1"/>
        <end position="27"/>
    </location>
</feature>
<dbReference type="AlphaFoldDB" id="A0A5C3N3R3"/>
<dbReference type="EMBL" id="ML213510">
    <property type="protein sequence ID" value="TFK51863.1"/>
    <property type="molecule type" value="Genomic_DNA"/>
</dbReference>
<sequence>MDSSLLSASASASSASLSPSRSPLLSPNTGRRLSARRGSSTAPDPWGKHSEVNNNPERNTSSRLTIVRVTAPSPVNLQDPPQPGSPHSRRIHKRHGSNTSIGSAKDGGSRLSFASASFGGSSPRPGSPTASRPHSPVRNHSRHGSLSNHKLSPEELMEVARSSANPSYMPSPRPSPSSPHPSHSPEKVVQPAQFTPLPDDVYLPFLERPSEVAALLSTYPTAKLWALLQQMFPGDKRGPPDSPLLRPSGSDKSVSDDSGPAGPVDVSGDPANWNFTQLAYWLKHVDRDDAPDEVWVKAARRCVASRSELIWERLKGALGVPADLDADTEEDEDERELNEAFTDLDVSPAGELPSPLERRVAENSAAADVAQVEGMDMDKSPEIMIQPIVVPTTPPLNSQDASGGLQEIQEDQEDEAETGELKPVSESPREICQGLRIVNSPSSPSSIGPVARSPFSFAVMSPSPNLPPLNDGGSVMFSPKNYGRRASVGSHYSTGSADVPFDVLRERGPGHPLFPSNFANLALGPTLTANNPSLRRPSAPPPPAYSNPHAIRGRRNLPSWADGYDLSKHEHAITIGSASSVDD</sequence>
<gene>
    <name evidence="2" type="ORF">OE88DRAFT_1658528</name>
</gene>
<dbReference type="Proteomes" id="UP000305948">
    <property type="component" value="Unassembled WGS sequence"/>
</dbReference>
<organism evidence="2 3">
    <name type="scientific">Heliocybe sulcata</name>
    <dbReference type="NCBI Taxonomy" id="5364"/>
    <lineage>
        <taxon>Eukaryota</taxon>
        <taxon>Fungi</taxon>
        <taxon>Dikarya</taxon>
        <taxon>Basidiomycota</taxon>
        <taxon>Agaricomycotina</taxon>
        <taxon>Agaricomycetes</taxon>
        <taxon>Gloeophyllales</taxon>
        <taxon>Gloeophyllaceae</taxon>
        <taxon>Heliocybe</taxon>
    </lineage>
</organism>
<feature type="region of interest" description="Disordered" evidence="1">
    <location>
        <begin position="326"/>
        <end position="353"/>
    </location>
</feature>
<name>A0A5C3N3R3_9AGAM</name>
<feature type="compositionally biased region" description="Low complexity" evidence="1">
    <location>
        <begin position="248"/>
        <end position="259"/>
    </location>
</feature>